<name>A0A4C1W199_EUMVA</name>
<reference evidence="1 2" key="1">
    <citation type="journal article" date="2019" name="Commun. Biol.">
        <title>The bagworm genome reveals a unique fibroin gene that provides high tensile strength.</title>
        <authorList>
            <person name="Kono N."/>
            <person name="Nakamura H."/>
            <person name="Ohtoshi R."/>
            <person name="Tomita M."/>
            <person name="Numata K."/>
            <person name="Arakawa K."/>
        </authorList>
    </citation>
    <scope>NUCLEOTIDE SEQUENCE [LARGE SCALE GENOMIC DNA]</scope>
</reference>
<accession>A0A4C1W199</accession>
<evidence type="ECO:0000313" key="1">
    <source>
        <dbReference type="EMBL" id="GBP44833.1"/>
    </source>
</evidence>
<gene>
    <name evidence="1" type="ORF">EVAR_75702_1</name>
</gene>
<sequence length="88" mass="9729">MLSCIVLDEQLITYRHDKPPVRSIATESAPATVEGPHPWAITVIDHKSGSREGAGAHRSDCIKSRSKQEYCRHHGVTGLLSPESHLKF</sequence>
<evidence type="ECO:0000313" key="2">
    <source>
        <dbReference type="Proteomes" id="UP000299102"/>
    </source>
</evidence>
<organism evidence="1 2">
    <name type="scientific">Eumeta variegata</name>
    <name type="common">Bagworm moth</name>
    <name type="synonym">Eumeta japonica</name>
    <dbReference type="NCBI Taxonomy" id="151549"/>
    <lineage>
        <taxon>Eukaryota</taxon>
        <taxon>Metazoa</taxon>
        <taxon>Ecdysozoa</taxon>
        <taxon>Arthropoda</taxon>
        <taxon>Hexapoda</taxon>
        <taxon>Insecta</taxon>
        <taxon>Pterygota</taxon>
        <taxon>Neoptera</taxon>
        <taxon>Endopterygota</taxon>
        <taxon>Lepidoptera</taxon>
        <taxon>Glossata</taxon>
        <taxon>Ditrysia</taxon>
        <taxon>Tineoidea</taxon>
        <taxon>Psychidae</taxon>
        <taxon>Oiketicinae</taxon>
        <taxon>Eumeta</taxon>
    </lineage>
</organism>
<dbReference type="EMBL" id="BGZK01000459">
    <property type="protein sequence ID" value="GBP44833.1"/>
    <property type="molecule type" value="Genomic_DNA"/>
</dbReference>
<dbReference type="Proteomes" id="UP000299102">
    <property type="component" value="Unassembled WGS sequence"/>
</dbReference>
<dbReference type="AlphaFoldDB" id="A0A4C1W199"/>
<keyword evidence="2" id="KW-1185">Reference proteome</keyword>
<proteinExistence type="predicted"/>
<protein>
    <submittedName>
        <fullName evidence="1">Uncharacterized protein</fullName>
    </submittedName>
</protein>
<comment type="caution">
    <text evidence="1">The sequence shown here is derived from an EMBL/GenBank/DDBJ whole genome shotgun (WGS) entry which is preliminary data.</text>
</comment>